<protein>
    <submittedName>
        <fullName evidence="1">Uncharacterized protein</fullName>
    </submittedName>
</protein>
<feature type="non-terminal residue" evidence="1">
    <location>
        <position position="1"/>
    </location>
</feature>
<dbReference type="Proteomes" id="UP000722957">
    <property type="component" value="Unassembled WGS sequence"/>
</dbReference>
<sequence>VAQGTGKSEVTQRMAAYAKANRSRTGVEAVKSTASMIVSKDLSTEANLKRAMQTYGASSEEMAKYVGDSMSKSFMPELKEAHDKLINNKQEQEAKRLLERHARIYPLVFGACTRDVARFGCPFAM</sequence>
<reference evidence="1 2" key="1">
    <citation type="journal article" date="2021" name="PeerJ">
        <title>Analysis of 44 Vibrio anguillarum genomes reveals high genetic diversity.</title>
        <authorList>
            <person name="Hansen M.J."/>
            <person name="Dalsgaard I."/>
        </authorList>
    </citation>
    <scope>NUCLEOTIDE SEQUENCE [LARGE SCALE GENOMIC DNA]</scope>
    <source>
        <strain evidence="1 2">17-16730-2A</strain>
    </source>
</reference>
<organism evidence="1 2">
    <name type="scientific">Vibrio anguillarum</name>
    <name type="common">Listonella anguillarum</name>
    <dbReference type="NCBI Taxonomy" id="55601"/>
    <lineage>
        <taxon>Bacteria</taxon>
        <taxon>Pseudomonadati</taxon>
        <taxon>Pseudomonadota</taxon>
        <taxon>Gammaproteobacteria</taxon>
        <taxon>Vibrionales</taxon>
        <taxon>Vibrionaceae</taxon>
        <taxon>Vibrio</taxon>
    </lineage>
</organism>
<name>A0ABD4KWF8_VIBAN</name>
<comment type="caution">
    <text evidence="1">The sequence shown here is derived from an EMBL/GenBank/DDBJ whole genome shotgun (WGS) entry which is preliminary data.</text>
</comment>
<accession>A0ABD4KWF8</accession>
<evidence type="ECO:0000313" key="2">
    <source>
        <dbReference type="Proteomes" id="UP000722957"/>
    </source>
</evidence>
<gene>
    <name evidence="1" type="ORF">EAY07_26875</name>
</gene>
<dbReference type="AlphaFoldDB" id="A0ABD4KWF8"/>
<evidence type="ECO:0000313" key="1">
    <source>
        <dbReference type="EMBL" id="MBF4275559.1"/>
    </source>
</evidence>
<dbReference type="EMBL" id="RDOM01001340">
    <property type="protein sequence ID" value="MBF4275559.1"/>
    <property type="molecule type" value="Genomic_DNA"/>
</dbReference>
<feature type="non-terminal residue" evidence="1">
    <location>
        <position position="125"/>
    </location>
</feature>
<proteinExistence type="predicted"/>